<dbReference type="InterPro" id="IPR013099">
    <property type="entry name" value="K_chnl_dom"/>
</dbReference>
<keyword evidence="3" id="KW-0406">Ion transport</keyword>
<sequence length="139" mass="15644">MLSKVLLAIIVLFLAVNLYYFFTNKSFKKSYFNRAMFYKLFFVLTGMTFGFAFLFYVLSLNGPVLVYSDPNGSKPVEHSFQTYLYFSGETILSVGYGDIVPLGIGRIVSLVEAGIGVLLPTAYFMRAFGSNKQEDDNDD</sequence>
<keyword evidence="3" id="KW-0407">Ion channel</keyword>
<feature type="domain" description="Potassium channel" evidence="2">
    <location>
        <begin position="51"/>
        <end position="124"/>
    </location>
</feature>
<gene>
    <name evidence="3" type="ORF">SAMN05216244_3313</name>
</gene>
<evidence type="ECO:0000256" key="1">
    <source>
        <dbReference type="SAM" id="Phobius"/>
    </source>
</evidence>
<keyword evidence="4" id="KW-1185">Reference proteome</keyword>
<dbReference type="AlphaFoldDB" id="A0A1G9VK32"/>
<evidence type="ECO:0000313" key="4">
    <source>
        <dbReference type="Proteomes" id="UP000182347"/>
    </source>
</evidence>
<keyword evidence="1" id="KW-0472">Membrane</keyword>
<reference evidence="4" key="1">
    <citation type="submission" date="2016-10" db="EMBL/GenBank/DDBJ databases">
        <authorList>
            <person name="Varghese N."/>
            <person name="Submissions S."/>
        </authorList>
    </citation>
    <scope>NUCLEOTIDE SEQUENCE [LARGE SCALE GENOMIC DNA]</scope>
    <source>
        <strain evidence="4">CGMCC 1.6199</strain>
    </source>
</reference>
<feature type="transmembrane region" description="Helical" evidence="1">
    <location>
        <begin position="35"/>
        <end position="58"/>
    </location>
</feature>
<dbReference type="RefSeq" id="WP_074600363.1">
    <property type="nucleotide sequence ID" value="NZ_FNHF01000004.1"/>
</dbReference>
<feature type="transmembrane region" description="Helical" evidence="1">
    <location>
        <begin position="6"/>
        <end position="23"/>
    </location>
</feature>
<keyword evidence="1" id="KW-1133">Transmembrane helix</keyword>
<accession>A0A1G9VK32</accession>
<proteinExistence type="predicted"/>
<dbReference type="OrthoDB" id="9813518at2"/>
<evidence type="ECO:0000313" key="3">
    <source>
        <dbReference type="EMBL" id="SDM72467.1"/>
    </source>
</evidence>
<dbReference type="Pfam" id="PF07885">
    <property type="entry name" value="Ion_trans_2"/>
    <property type="match status" value="1"/>
</dbReference>
<feature type="transmembrane region" description="Helical" evidence="1">
    <location>
        <begin position="103"/>
        <end position="124"/>
    </location>
</feature>
<organism evidence="3 4">
    <name type="scientific">Sediminibacillus halophilus</name>
    <dbReference type="NCBI Taxonomy" id="482461"/>
    <lineage>
        <taxon>Bacteria</taxon>
        <taxon>Bacillati</taxon>
        <taxon>Bacillota</taxon>
        <taxon>Bacilli</taxon>
        <taxon>Bacillales</taxon>
        <taxon>Bacillaceae</taxon>
        <taxon>Sediminibacillus</taxon>
    </lineage>
</organism>
<evidence type="ECO:0000259" key="2">
    <source>
        <dbReference type="Pfam" id="PF07885"/>
    </source>
</evidence>
<dbReference type="Gene3D" id="1.10.287.70">
    <property type="match status" value="1"/>
</dbReference>
<dbReference type="SUPFAM" id="SSF81324">
    <property type="entry name" value="Voltage-gated potassium channels"/>
    <property type="match status" value="1"/>
</dbReference>
<dbReference type="EMBL" id="FNHF01000004">
    <property type="protein sequence ID" value="SDM72467.1"/>
    <property type="molecule type" value="Genomic_DNA"/>
</dbReference>
<name>A0A1G9VK32_9BACI</name>
<dbReference type="Proteomes" id="UP000182347">
    <property type="component" value="Unassembled WGS sequence"/>
</dbReference>
<keyword evidence="3" id="KW-0813">Transport</keyword>
<dbReference type="STRING" id="482461.SAMN05216244_3313"/>
<protein>
    <submittedName>
        <fullName evidence="3">Potassium channel LctB</fullName>
    </submittedName>
</protein>
<dbReference type="GO" id="GO:0034220">
    <property type="term" value="P:monoatomic ion transmembrane transport"/>
    <property type="evidence" value="ECO:0007669"/>
    <property type="project" value="UniProtKB-KW"/>
</dbReference>
<keyword evidence="1" id="KW-0812">Transmembrane</keyword>